<organism evidence="1 2">
    <name type="scientific">Nocardia goodfellowii</name>
    <dbReference type="NCBI Taxonomy" id="882446"/>
    <lineage>
        <taxon>Bacteria</taxon>
        <taxon>Bacillati</taxon>
        <taxon>Actinomycetota</taxon>
        <taxon>Actinomycetes</taxon>
        <taxon>Mycobacteriales</taxon>
        <taxon>Nocardiaceae</taxon>
        <taxon>Nocardia</taxon>
    </lineage>
</organism>
<protein>
    <submittedName>
        <fullName evidence="1">Uncharacterized protein</fullName>
    </submittedName>
</protein>
<keyword evidence="2" id="KW-1185">Reference proteome</keyword>
<sequence length="50" mass="4881">MLARLVSTLALTGALAGLFLIFTPHATAAGLPSDAGSATMAGVCEAVPHS</sequence>
<dbReference type="Proteomes" id="UP001519325">
    <property type="component" value="Unassembled WGS sequence"/>
</dbReference>
<proteinExistence type="predicted"/>
<name>A0ABS4QRI8_9NOCA</name>
<reference evidence="1 2" key="1">
    <citation type="submission" date="2021-03" db="EMBL/GenBank/DDBJ databases">
        <title>Sequencing the genomes of 1000 actinobacteria strains.</title>
        <authorList>
            <person name="Klenk H.-P."/>
        </authorList>
    </citation>
    <scope>NUCLEOTIDE SEQUENCE [LARGE SCALE GENOMIC DNA]</scope>
    <source>
        <strain evidence="1 2">DSM 45516</strain>
    </source>
</reference>
<evidence type="ECO:0000313" key="1">
    <source>
        <dbReference type="EMBL" id="MBP2194331.1"/>
    </source>
</evidence>
<evidence type="ECO:0000313" key="2">
    <source>
        <dbReference type="Proteomes" id="UP001519325"/>
    </source>
</evidence>
<gene>
    <name evidence="1" type="ORF">BJ987_007232</name>
</gene>
<dbReference type="EMBL" id="JAGGMR010000001">
    <property type="protein sequence ID" value="MBP2194331.1"/>
    <property type="molecule type" value="Genomic_DNA"/>
</dbReference>
<comment type="caution">
    <text evidence="1">The sequence shown here is derived from an EMBL/GenBank/DDBJ whole genome shotgun (WGS) entry which is preliminary data.</text>
</comment>
<dbReference type="RefSeq" id="WP_209897469.1">
    <property type="nucleotide sequence ID" value="NZ_JAGGMR010000001.1"/>
</dbReference>
<accession>A0ABS4QRI8</accession>